<proteinExistence type="predicted"/>
<feature type="transmembrane region" description="Helical" evidence="6">
    <location>
        <begin position="103"/>
        <end position="125"/>
    </location>
</feature>
<reference evidence="9" key="1">
    <citation type="journal article" date="2019" name="Int. J. Syst. Evol. Microbiol.">
        <title>The Global Catalogue of Microorganisms (GCM) 10K type strain sequencing project: providing services to taxonomists for standard genome sequencing and annotation.</title>
        <authorList>
            <consortium name="The Broad Institute Genomics Platform"/>
            <consortium name="The Broad Institute Genome Sequencing Center for Infectious Disease"/>
            <person name="Wu L."/>
            <person name="Ma J."/>
        </authorList>
    </citation>
    <scope>NUCLEOTIDE SEQUENCE [LARGE SCALE GENOMIC DNA]</scope>
    <source>
        <strain evidence="9">CCM 7941</strain>
    </source>
</reference>
<feature type="domain" description="EamA" evidence="7">
    <location>
        <begin position="163"/>
        <end position="297"/>
    </location>
</feature>
<gene>
    <name evidence="8" type="ORF">ACFOEX_12515</name>
</gene>
<feature type="transmembrane region" description="Helical" evidence="6">
    <location>
        <begin position="226"/>
        <end position="245"/>
    </location>
</feature>
<feature type="transmembrane region" description="Helical" evidence="6">
    <location>
        <begin position="280"/>
        <end position="298"/>
    </location>
</feature>
<feature type="transmembrane region" description="Helical" evidence="6">
    <location>
        <begin position="79"/>
        <end position="97"/>
    </location>
</feature>
<evidence type="ECO:0000259" key="7">
    <source>
        <dbReference type="Pfam" id="PF00892"/>
    </source>
</evidence>
<dbReference type="PANTHER" id="PTHR42920">
    <property type="entry name" value="OS03G0707200 PROTEIN-RELATED"/>
    <property type="match status" value="1"/>
</dbReference>
<dbReference type="InterPro" id="IPR051258">
    <property type="entry name" value="Diverse_Substrate_Transporter"/>
</dbReference>
<dbReference type="SUPFAM" id="SSF103481">
    <property type="entry name" value="Multidrug resistance efflux transporter EmrE"/>
    <property type="match status" value="2"/>
</dbReference>
<feature type="transmembrane region" description="Helical" evidence="6">
    <location>
        <begin position="163"/>
        <end position="181"/>
    </location>
</feature>
<evidence type="ECO:0000256" key="3">
    <source>
        <dbReference type="ARBA" id="ARBA00022692"/>
    </source>
</evidence>
<dbReference type="Proteomes" id="UP001595536">
    <property type="component" value="Unassembled WGS sequence"/>
</dbReference>
<evidence type="ECO:0000256" key="4">
    <source>
        <dbReference type="ARBA" id="ARBA00022989"/>
    </source>
</evidence>
<keyword evidence="4 6" id="KW-1133">Transmembrane helix</keyword>
<evidence type="ECO:0000256" key="1">
    <source>
        <dbReference type="ARBA" id="ARBA00004651"/>
    </source>
</evidence>
<organism evidence="8 9">
    <name type="scientific">Camelimonas abortus</name>
    <dbReference type="NCBI Taxonomy" id="1017184"/>
    <lineage>
        <taxon>Bacteria</taxon>
        <taxon>Pseudomonadati</taxon>
        <taxon>Pseudomonadota</taxon>
        <taxon>Alphaproteobacteria</taxon>
        <taxon>Hyphomicrobiales</taxon>
        <taxon>Chelatococcaceae</taxon>
        <taxon>Camelimonas</taxon>
    </lineage>
</organism>
<feature type="transmembrane region" description="Helical" evidence="6">
    <location>
        <begin position="132"/>
        <end position="151"/>
    </location>
</feature>
<dbReference type="InterPro" id="IPR037185">
    <property type="entry name" value="EmrE-like"/>
</dbReference>
<evidence type="ECO:0000313" key="8">
    <source>
        <dbReference type="EMBL" id="MFC3267168.1"/>
    </source>
</evidence>
<feature type="domain" description="EamA" evidence="7">
    <location>
        <begin position="17"/>
        <end position="148"/>
    </location>
</feature>
<dbReference type="EMBL" id="JBHRUV010000086">
    <property type="protein sequence ID" value="MFC3267168.1"/>
    <property type="molecule type" value="Genomic_DNA"/>
</dbReference>
<evidence type="ECO:0000256" key="6">
    <source>
        <dbReference type="SAM" id="Phobius"/>
    </source>
</evidence>
<evidence type="ECO:0000256" key="5">
    <source>
        <dbReference type="ARBA" id="ARBA00023136"/>
    </source>
</evidence>
<accession>A0ABV7LJ26</accession>
<dbReference type="PANTHER" id="PTHR42920:SF11">
    <property type="entry name" value="INNER MEMBRANE PROTEIN YTFF"/>
    <property type="match status" value="1"/>
</dbReference>
<keyword evidence="5 6" id="KW-0472">Membrane</keyword>
<dbReference type="InterPro" id="IPR000620">
    <property type="entry name" value="EamA_dom"/>
</dbReference>
<comment type="caution">
    <text evidence="8">The sequence shown here is derived from an EMBL/GenBank/DDBJ whole genome shotgun (WGS) entry which is preliminary data.</text>
</comment>
<dbReference type="Pfam" id="PF00892">
    <property type="entry name" value="EamA"/>
    <property type="match status" value="2"/>
</dbReference>
<feature type="transmembrane region" description="Helical" evidence="6">
    <location>
        <begin position="257"/>
        <end position="274"/>
    </location>
</feature>
<evidence type="ECO:0000313" key="9">
    <source>
        <dbReference type="Proteomes" id="UP001595536"/>
    </source>
</evidence>
<comment type="subcellular location">
    <subcellularLocation>
        <location evidence="1">Cell membrane</location>
        <topology evidence="1">Multi-pass membrane protein</topology>
    </subcellularLocation>
</comment>
<protein>
    <submittedName>
        <fullName evidence="8">DMT family transporter</fullName>
    </submittedName>
</protein>
<keyword evidence="9" id="KW-1185">Reference proteome</keyword>
<feature type="transmembrane region" description="Helical" evidence="6">
    <location>
        <begin position="193"/>
        <end position="220"/>
    </location>
</feature>
<sequence length="308" mass="32430">MNALRRAGAAFYANGPALLVATTLLWAGNAVASRLAPGHISPLLLTCLRWTMVLAIVGVMFRHAIAAEWRQLARAWRRVLFLGAIGYTLFNALFYAAGAYTSALNLTLFQSCLPALILAGGALSGQARVTPLQILGMLLTMAGVAVASSHGDLSSLRNLDLNRGDVLIMIACVLYAVYTIGLGRRPQVSGATLFAGMALAALLTSIPLAAGEIVAGRAIWPTDVTGAGVLLYVAVFPSLMSQMFYMRAVEIGGPDRAAMFLNLTPVFGAFMGVAMLGERFGLYEAAALALVLGGIFIAERPGRRGRAV</sequence>
<evidence type="ECO:0000256" key="2">
    <source>
        <dbReference type="ARBA" id="ARBA00022475"/>
    </source>
</evidence>
<keyword evidence="3 6" id="KW-0812">Transmembrane</keyword>
<dbReference type="RefSeq" id="WP_376832338.1">
    <property type="nucleotide sequence ID" value="NZ_JBHLWR010000006.1"/>
</dbReference>
<keyword evidence="2" id="KW-1003">Cell membrane</keyword>
<feature type="transmembrane region" description="Helical" evidence="6">
    <location>
        <begin position="48"/>
        <end position="67"/>
    </location>
</feature>
<name>A0ABV7LJ26_9HYPH</name>